<dbReference type="EMBL" id="JAWDGP010002226">
    <property type="protein sequence ID" value="KAK3784613.1"/>
    <property type="molecule type" value="Genomic_DNA"/>
</dbReference>
<evidence type="ECO:0000313" key="1">
    <source>
        <dbReference type="EMBL" id="KAK3784613.1"/>
    </source>
</evidence>
<organism evidence="1 2">
    <name type="scientific">Elysia crispata</name>
    <name type="common">lettuce slug</name>
    <dbReference type="NCBI Taxonomy" id="231223"/>
    <lineage>
        <taxon>Eukaryota</taxon>
        <taxon>Metazoa</taxon>
        <taxon>Spiralia</taxon>
        <taxon>Lophotrochozoa</taxon>
        <taxon>Mollusca</taxon>
        <taxon>Gastropoda</taxon>
        <taxon>Heterobranchia</taxon>
        <taxon>Euthyneura</taxon>
        <taxon>Panpulmonata</taxon>
        <taxon>Sacoglossa</taxon>
        <taxon>Placobranchoidea</taxon>
        <taxon>Plakobranchidae</taxon>
        <taxon>Elysia</taxon>
    </lineage>
</organism>
<dbReference type="AlphaFoldDB" id="A0AAE1AB20"/>
<dbReference type="Proteomes" id="UP001283361">
    <property type="component" value="Unassembled WGS sequence"/>
</dbReference>
<name>A0AAE1AB20_9GAST</name>
<keyword evidence="2" id="KW-1185">Reference proteome</keyword>
<comment type="caution">
    <text evidence="1">The sequence shown here is derived from an EMBL/GenBank/DDBJ whole genome shotgun (WGS) entry which is preliminary data.</text>
</comment>
<reference evidence="1" key="1">
    <citation type="journal article" date="2023" name="G3 (Bethesda)">
        <title>A reference genome for the long-term kleptoplast-retaining sea slug Elysia crispata morphotype clarki.</title>
        <authorList>
            <person name="Eastman K.E."/>
            <person name="Pendleton A.L."/>
            <person name="Shaikh M.A."/>
            <person name="Suttiyut T."/>
            <person name="Ogas R."/>
            <person name="Tomko P."/>
            <person name="Gavelis G."/>
            <person name="Widhalm J.R."/>
            <person name="Wisecaver J.H."/>
        </authorList>
    </citation>
    <scope>NUCLEOTIDE SEQUENCE</scope>
    <source>
        <strain evidence="1">ECLA1</strain>
    </source>
</reference>
<proteinExistence type="predicted"/>
<protein>
    <submittedName>
        <fullName evidence="1">Uncharacterized protein</fullName>
    </submittedName>
</protein>
<sequence>MAESKIRLNDRELVFGKLARIQLLLYDSWPSARGGHTCICDGNSTLASANSWIRGAYSVRTSNMQADGTQSMVLIWPVYNVNLNQPVVLM</sequence>
<accession>A0AAE1AB20</accession>
<gene>
    <name evidence="1" type="ORF">RRG08_003421</name>
</gene>
<evidence type="ECO:0000313" key="2">
    <source>
        <dbReference type="Proteomes" id="UP001283361"/>
    </source>
</evidence>